<evidence type="ECO:0000256" key="2">
    <source>
        <dbReference type="ARBA" id="ARBA00022448"/>
    </source>
</evidence>
<dbReference type="GO" id="GO:0015184">
    <property type="term" value="F:L-cystine transmembrane transporter activity"/>
    <property type="evidence" value="ECO:0007669"/>
    <property type="project" value="TreeGrafter"/>
</dbReference>
<feature type="transmembrane region" description="Helical" evidence="7">
    <location>
        <begin position="181"/>
        <end position="204"/>
    </location>
</feature>
<organism evidence="8 9">
    <name type="scientific">Linderina pennispora</name>
    <dbReference type="NCBI Taxonomy" id="61395"/>
    <lineage>
        <taxon>Eukaryota</taxon>
        <taxon>Fungi</taxon>
        <taxon>Fungi incertae sedis</taxon>
        <taxon>Zoopagomycota</taxon>
        <taxon>Kickxellomycotina</taxon>
        <taxon>Kickxellomycetes</taxon>
        <taxon>Kickxellales</taxon>
        <taxon>Kickxellaceae</taxon>
        <taxon>Linderina</taxon>
    </lineage>
</organism>
<dbReference type="Gene3D" id="1.20.1280.290">
    <property type="match status" value="1"/>
</dbReference>
<proteinExistence type="predicted"/>
<keyword evidence="3 7" id="KW-0812">Transmembrane</keyword>
<accession>A0A1Y1W3D6</accession>
<keyword evidence="4" id="KW-0677">Repeat</keyword>
<evidence type="ECO:0000256" key="5">
    <source>
        <dbReference type="ARBA" id="ARBA00022989"/>
    </source>
</evidence>
<evidence type="ECO:0000256" key="7">
    <source>
        <dbReference type="SAM" id="Phobius"/>
    </source>
</evidence>
<protein>
    <recommendedName>
        <fullName evidence="10">Cystinosin</fullName>
    </recommendedName>
</protein>
<evidence type="ECO:0000256" key="1">
    <source>
        <dbReference type="ARBA" id="ARBA00004127"/>
    </source>
</evidence>
<keyword evidence="5 7" id="KW-1133">Transmembrane helix</keyword>
<dbReference type="GO" id="GO:0012505">
    <property type="term" value="C:endomembrane system"/>
    <property type="evidence" value="ECO:0007669"/>
    <property type="project" value="UniProtKB-SubCell"/>
</dbReference>
<comment type="caution">
    <text evidence="8">The sequence shown here is derived from an EMBL/GenBank/DDBJ whole genome shotgun (WGS) entry which is preliminary data.</text>
</comment>
<evidence type="ECO:0000256" key="6">
    <source>
        <dbReference type="ARBA" id="ARBA00023136"/>
    </source>
</evidence>
<dbReference type="RefSeq" id="XP_040741886.1">
    <property type="nucleotide sequence ID" value="XM_040884746.1"/>
</dbReference>
<name>A0A1Y1W3D6_9FUNG</name>
<evidence type="ECO:0000313" key="8">
    <source>
        <dbReference type="EMBL" id="ORX68040.1"/>
    </source>
</evidence>
<dbReference type="InterPro" id="IPR005282">
    <property type="entry name" value="LC_transporter"/>
</dbReference>
<sequence>MDTSIETTASFGAFISNVLGWTYFLAWSVSFYPQIILNYRRKRQVPGLSIDFLVYNVYGFACYATFNTAFFFSDSIRDEYAKRNDGHQNLVRFNDLFFSYHALVLSIVTFVQSFLYKRAPAQESSLVVRVFFFATATGAVLLSLFSTAYNVVYFLSFIKLGCSLIKYIPQTFLNFRRKSTVGWSIHNILLDFTGGVLSFTQLILDAARSGNVGEAFGNPVKLGMGLASIGFDVIFMTQHYLLYTDRYDPRNFEAQLQFHSDGTPNYGSADNSDAESRSTL</sequence>
<dbReference type="InterPro" id="IPR006603">
    <property type="entry name" value="PQ-loop_rpt"/>
</dbReference>
<feature type="transmembrane region" description="Helical" evidence="7">
    <location>
        <begin position="127"/>
        <end position="145"/>
    </location>
</feature>
<dbReference type="PANTHER" id="PTHR13131">
    <property type="entry name" value="CYSTINOSIN"/>
    <property type="match status" value="1"/>
</dbReference>
<keyword evidence="2" id="KW-0813">Transport</keyword>
<keyword evidence="9" id="KW-1185">Reference proteome</keyword>
<dbReference type="PANTHER" id="PTHR13131:SF5">
    <property type="entry name" value="CYSTINOSIN"/>
    <property type="match status" value="1"/>
</dbReference>
<evidence type="ECO:0000313" key="9">
    <source>
        <dbReference type="Proteomes" id="UP000193922"/>
    </source>
</evidence>
<dbReference type="EMBL" id="MCFD01000011">
    <property type="protein sequence ID" value="ORX68040.1"/>
    <property type="molecule type" value="Genomic_DNA"/>
</dbReference>
<gene>
    <name evidence="8" type="ORF">DL89DRAFT_225309</name>
</gene>
<feature type="transmembrane region" description="Helical" evidence="7">
    <location>
        <begin position="53"/>
        <end position="72"/>
    </location>
</feature>
<dbReference type="OrthoDB" id="75720at2759"/>
<dbReference type="STRING" id="61395.A0A1Y1W3D6"/>
<feature type="transmembrane region" description="Helical" evidence="7">
    <location>
        <begin position="97"/>
        <end position="115"/>
    </location>
</feature>
<feature type="transmembrane region" description="Helical" evidence="7">
    <location>
        <begin position="12"/>
        <end position="32"/>
    </location>
</feature>
<dbReference type="GeneID" id="63801394"/>
<evidence type="ECO:0008006" key="10">
    <source>
        <dbReference type="Google" id="ProtNLM"/>
    </source>
</evidence>
<dbReference type="GO" id="GO:0005774">
    <property type="term" value="C:vacuolar membrane"/>
    <property type="evidence" value="ECO:0007669"/>
    <property type="project" value="TreeGrafter"/>
</dbReference>
<evidence type="ECO:0000256" key="4">
    <source>
        <dbReference type="ARBA" id="ARBA00022737"/>
    </source>
</evidence>
<dbReference type="Proteomes" id="UP000193922">
    <property type="component" value="Unassembled WGS sequence"/>
</dbReference>
<dbReference type="SMART" id="SM00679">
    <property type="entry name" value="CTNS"/>
    <property type="match status" value="2"/>
</dbReference>
<dbReference type="GO" id="GO:0000324">
    <property type="term" value="C:fungal-type vacuole"/>
    <property type="evidence" value="ECO:0007669"/>
    <property type="project" value="TreeGrafter"/>
</dbReference>
<dbReference type="AlphaFoldDB" id="A0A1Y1W3D6"/>
<keyword evidence="6 7" id="KW-0472">Membrane</keyword>
<feature type="transmembrane region" description="Helical" evidence="7">
    <location>
        <begin position="224"/>
        <end position="243"/>
    </location>
</feature>
<dbReference type="NCBIfam" id="TIGR00951">
    <property type="entry name" value="2A43"/>
    <property type="match status" value="1"/>
</dbReference>
<reference evidence="8 9" key="1">
    <citation type="submission" date="2016-07" db="EMBL/GenBank/DDBJ databases">
        <title>Pervasive Adenine N6-methylation of Active Genes in Fungi.</title>
        <authorList>
            <consortium name="DOE Joint Genome Institute"/>
            <person name="Mondo S.J."/>
            <person name="Dannebaum R.O."/>
            <person name="Kuo R.C."/>
            <person name="Labutti K."/>
            <person name="Haridas S."/>
            <person name="Kuo A."/>
            <person name="Salamov A."/>
            <person name="Ahrendt S.R."/>
            <person name="Lipzen A."/>
            <person name="Sullivan W."/>
            <person name="Andreopoulos W.B."/>
            <person name="Clum A."/>
            <person name="Lindquist E."/>
            <person name="Daum C."/>
            <person name="Ramamoorthy G.K."/>
            <person name="Gryganskyi A."/>
            <person name="Culley D."/>
            <person name="Magnuson J.K."/>
            <person name="James T.Y."/>
            <person name="O'Malley M.A."/>
            <person name="Stajich J.E."/>
            <person name="Spatafora J.W."/>
            <person name="Visel A."/>
            <person name="Grigoriev I.V."/>
        </authorList>
    </citation>
    <scope>NUCLEOTIDE SEQUENCE [LARGE SCALE GENOMIC DNA]</scope>
    <source>
        <strain evidence="8 9">ATCC 12442</strain>
    </source>
</reference>
<comment type="subcellular location">
    <subcellularLocation>
        <location evidence="1">Endomembrane system</location>
        <topology evidence="1">Multi-pass membrane protein</topology>
    </subcellularLocation>
</comment>
<evidence type="ECO:0000256" key="3">
    <source>
        <dbReference type="ARBA" id="ARBA00022692"/>
    </source>
</evidence>
<dbReference type="Pfam" id="PF04193">
    <property type="entry name" value="PQ-loop"/>
    <property type="match status" value="2"/>
</dbReference>